<keyword evidence="3 8" id="KW-0813">Transport</keyword>
<evidence type="ECO:0000256" key="3">
    <source>
        <dbReference type="ARBA" id="ARBA00022448"/>
    </source>
</evidence>
<feature type="transmembrane region" description="Helical" evidence="8">
    <location>
        <begin position="297"/>
        <end position="316"/>
    </location>
</feature>
<dbReference type="InterPro" id="IPR051449">
    <property type="entry name" value="ABC-2_transporter_component"/>
</dbReference>
<keyword evidence="5 8" id="KW-0812">Transmembrane</keyword>
<accession>A0AA49JYW8</accession>
<dbReference type="Proteomes" id="UP001229955">
    <property type="component" value="Chromosome"/>
</dbReference>
<dbReference type="InterPro" id="IPR000412">
    <property type="entry name" value="ABC_2_transport"/>
</dbReference>
<dbReference type="GO" id="GO:0140359">
    <property type="term" value="F:ABC-type transporter activity"/>
    <property type="evidence" value="ECO:0007669"/>
    <property type="project" value="InterPro"/>
</dbReference>
<keyword evidence="6 8" id="KW-1133">Transmembrane helix</keyword>
<dbReference type="EMBL" id="CP130613">
    <property type="protein sequence ID" value="WKW14342.1"/>
    <property type="molecule type" value="Genomic_DNA"/>
</dbReference>
<dbReference type="Gene3D" id="3.40.1710.10">
    <property type="entry name" value="abc type-2 transporter like domain"/>
    <property type="match status" value="1"/>
</dbReference>
<gene>
    <name evidence="10" type="ORF">Strain138_000683</name>
    <name evidence="11" type="ORF">Strain318_000683</name>
</gene>
<evidence type="ECO:0000256" key="8">
    <source>
        <dbReference type="RuleBase" id="RU361157"/>
    </source>
</evidence>
<evidence type="ECO:0000256" key="7">
    <source>
        <dbReference type="ARBA" id="ARBA00023136"/>
    </source>
</evidence>
<keyword evidence="4 8" id="KW-1003">Cell membrane</keyword>
<dbReference type="PRINTS" id="PR00164">
    <property type="entry name" value="ABC2TRNSPORT"/>
</dbReference>
<feature type="transmembrane region" description="Helical" evidence="8">
    <location>
        <begin position="237"/>
        <end position="260"/>
    </location>
</feature>
<evidence type="ECO:0000256" key="5">
    <source>
        <dbReference type="ARBA" id="ARBA00022692"/>
    </source>
</evidence>
<evidence type="ECO:0000259" key="9">
    <source>
        <dbReference type="PROSITE" id="PS51012"/>
    </source>
</evidence>
<evidence type="ECO:0000256" key="4">
    <source>
        <dbReference type="ARBA" id="ARBA00022475"/>
    </source>
</evidence>
<organism evidence="11 12">
    <name type="scientific">Pseudogemmatithrix spongiicola</name>
    <dbReference type="NCBI Taxonomy" id="3062599"/>
    <lineage>
        <taxon>Bacteria</taxon>
        <taxon>Pseudomonadati</taxon>
        <taxon>Gemmatimonadota</taxon>
        <taxon>Gemmatimonadia</taxon>
        <taxon>Gemmatimonadales</taxon>
        <taxon>Gemmatimonadaceae</taxon>
        <taxon>Pseudogemmatithrix</taxon>
    </lineage>
</organism>
<evidence type="ECO:0000313" key="12">
    <source>
        <dbReference type="Proteomes" id="UP001229955"/>
    </source>
</evidence>
<evidence type="ECO:0000256" key="1">
    <source>
        <dbReference type="ARBA" id="ARBA00004651"/>
    </source>
</evidence>
<dbReference type="GO" id="GO:0043190">
    <property type="term" value="C:ATP-binding cassette (ABC) transporter complex"/>
    <property type="evidence" value="ECO:0007669"/>
    <property type="project" value="InterPro"/>
</dbReference>
<dbReference type="PANTHER" id="PTHR30294">
    <property type="entry name" value="MEMBRANE COMPONENT OF ABC TRANSPORTER YHHJ-RELATED"/>
    <property type="match status" value="1"/>
</dbReference>
<keyword evidence="12" id="KW-1185">Reference proteome</keyword>
<dbReference type="KEGG" id="pspc:Strain318_000683"/>
<dbReference type="Pfam" id="PF12698">
    <property type="entry name" value="ABC2_membrane_3"/>
    <property type="match status" value="1"/>
</dbReference>
<feature type="transmembrane region" description="Helical" evidence="8">
    <location>
        <begin position="267"/>
        <end position="291"/>
    </location>
</feature>
<accession>A0AA49JT67</accession>
<dbReference type="InterPro" id="IPR047817">
    <property type="entry name" value="ABC2_TM_bact-type"/>
</dbReference>
<dbReference type="EMBL" id="CP130612">
    <property type="protein sequence ID" value="WKW11432.1"/>
    <property type="molecule type" value="Genomic_DNA"/>
</dbReference>
<evidence type="ECO:0000313" key="11">
    <source>
        <dbReference type="EMBL" id="WKW14342.1"/>
    </source>
</evidence>
<name>A0AA49JYW8_9BACT</name>
<evidence type="ECO:0000256" key="2">
    <source>
        <dbReference type="ARBA" id="ARBA00007783"/>
    </source>
</evidence>
<feature type="transmembrane region" description="Helical" evidence="8">
    <location>
        <begin position="21"/>
        <end position="40"/>
    </location>
</feature>
<feature type="domain" description="ABC transmembrane type-2" evidence="9">
    <location>
        <begin position="128"/>
        <end position="379"/>
    </location>
</feature>
<dbReference type="PROSITE" id="PS51012">
    <property type="entry name" value="ABC_TM2"/>
    <property type="match status" value="1"/>
</dbReference>
<dbReference type="RefSeq" id="WP_367887130.1">
    <property type="nucleotide sequence ID" value="NZ_CP130612.1"/>
</dbReference>
<dbReference type="InterPro" id="IPR013525">
    <property type="entry name" value="ABC2_TM"/>
</dbReference>
<comment type="similarity">
    <text evidence="2 8">Belongs to the ABC-2 integral membrane protein family.</text>
</comment>
<feature type="transmembrane region" description="Helical" evidence="8">
    <location>
        <begin position="358"/>
        <end position="376"/>
    </location>
</feature>
<keyword evidence="7 8" id="KW-0472">Membrane</keyword>
<sequence>MRALRVLLRKEFLQIRRDPTILRLLFVMPFVQLVLLANAASFEVKESRLWVVDQDRTTLSAGLVERLRGTGRFIVVGSSVRQEDGNAALMTGHANAIVAIPAGFAREIQQTRRGTVQLAFNAEDGAQAGVASSYATEIVSRYGAELGAQLLPQALGGADRDRPVRGVPRLDVHRRYWFNPALEYRWYMVPGILVQLVTIGGTFMSALNIVREKEAGTLDQLNVTPINRTTFIAAKLIPFWLIGIVQLTVGLLVAVAVFRIPIEGSLALVYGAAALYLVAALAVGLWVSSVAETQQQAVFVAFSLLMVYILMSGLFTPIRSMPDWAQDLAFLNPLMHFIALMRGVMLKGANAVDVLPRLAALAVGAGVLMAAAVWRYRKGAA</sequence>
<evidence type="ECO:0000313" key="10">
    <source>
        <dbReference type="EMBL" id="WKW11432.1"/>
    </source>
</evidence>
<dbReference type="PANTHER" id="PTHR30294:SF29">
    <property type="entry name" value="MULTIDRUG ABC TRANSPORTER PERMEASE YBHS-RELATED"/>
    <property type="match status" value="1"/>
</dbReference>
<proteinExistence type="inferred from homology"/>
<comment type="subcellular location">
    <subcellularLocation>
        <location evidence="1 8">Cell membrane</location>
        <topology evidence="1 8">Multi-pass membrane protein</topology>
    </subcellularLocation>
</comment>
<feature type="transmembrane region" description="Helical" evidence="8">
    <location>
        <begin position="184"/>
        <end position="210"/>
    </location>
</feature>
<dbReference type="AlphaFoldDB" id="A0AA49JYW8"/>
<protein>
    <recommendedName>
        <fullName evidence="8">Transport permease protein</fullName>
    </recommendedName>
</protein>
<reference evidence="11" key="1">
    <citation type="submission" date="2023-07" db="EMBL/GenBank/DDBJ databases">
        <authorList>
            <person name="Haufschild T."/>
            <person name="Kallscheuer N."/>
            <person name="Hammer J."/>
            <person name="Kohn T."/>
            <person name="Kabuu M."/>
            <person name="Jogler M."/>
            <person name="Wohfarth N."/>
            <person name="Heuer A."/>
            <person name="Rohde M."/>
            <person name="van Teeseling M.C.F."/>
            <person name="Jogler C."/>
        </authorList>
    </citation>
    <scope>NUCLEOTIDE SEQUENCE</scope>
    <source>
        <strain evidence="10">Strain 138</strain>
        <strain evidence="11">Strain 318</strain>
    </source>
</reference>
<evidence type="ECO:0000256" key="6">
    <source>
        <dbReference type="ARBA" id="ARBA00022989"/>
    </source>
</evidence>